<reference evidence="1" key="1">
    <citation type="submission" date="2020-11" db="EMBL/GenBank/DDBJ databases">
        <authorList>
            <consortium name="DOE Joint Genome Institute"/>
            <person name="Ahrendt S."/>
            <person name="Riley R."/>
            <person name="Andreopoulos W."/>
            <person name="Labutti K."/>
            <person name="Pangilinan J."/>
            <person name="Ruiz-Duenas F.J."/>
            <person name="Barrasa J.M."/>
            <person name="Sanchez-Garcia M."/>
            <person name="Camarero S."/>
            <person name="Miyauchi S."/>
            <person name="Serrano A."/>
            <person name="Linde D."/>
            <person name="Babiker R."/>
            <person name="Drula E."/>
            <person name="Ayuso-Fernandez I."/>
            <person name="Pacheco R."/>
            <person name="Padilla G."/>
            <person name="Ferreira P."/>
            <person name="Barriuso J."/>
            <person name="Kellner H."/>
            <person name="Castanera R."/>
            <person name="Alfaro M."/>
            <person name="Ramirez L."/>
            <person name="Pisabarro A.G."/>
            <person name="Kuo A."/>
            <person name="Tritt A."/>
            <person name="Lipzen A."/>
            <person name="He G."/>
            <person name="Yan M."/>
            <person name="Ng V."/>
            <person name="Cullen D."/>
            <person name="Martin F."/>
            <person name="Rosso M.-N."/>
            <person name="Henrissat B."/>
            <person name="Hibbett D."/>
            <person name="Martinez A.T."/>
            <person name="Grigoriev I.V."/>
        </authorList>
    </citation>
    <scope>NUCLEOTIDE SEQUENCE</scope>
    <source>
        <strain evidence="1">MF-IS2</strain>
    </source>
</reference>
<dbReference type="EMBL" id="MU152626">
    <property type="protein sequence ID" value="KAF9440325.1"/>
    <property type="molecule type" value="Genomic_DNA"/>
</dbReference>
<comment type="caution">
    <text evidence="1">The sequence shown here is derived from an EMBL/GenBank/DDBJ whole genome shotgun (WGS) entry which is preliminary data.</text>
</comment>
<name>A0A9P5WXU1_9AGAR</name>
<sequence length="63" mass="6579">MISPPPQSNTMGVPTQLQMYDSLTHEAANGADGADDGAPLFVKNMDIRANNPGACTVYRVSAA</sequence>
<gene>
    <name evidence="1" type="ORF">P691DRAFT_767915</name>
</gene>
<organism evidence="1 2">
    <name type="scientific">Macrolepiota fuliginosa MF-IS2</name>
    <dbReference type="NCBI Taxonomy" id="1400762"/>
    <lineage>
        <taxon>Eukaryota</taxon>
        <taxon>Fungi</taxon>
        <taxon>Dikarya</taxon>
        <taxon>Basidiomycota</taxon>
        <taxon>Agaricomycotina</taxon>
        <taxon>Agaricomycetes</taxon>
        <taxon>Agaricomycetidae</taxon>
        <taxon>Agaricales</taxon>
        <taxon>Agaricineae</taxon>
        <taxon>Agaricaceae</taxon>
        <taxon>Macrolepiota</taxon>
    </lineage>
</organism>
<accession>A0A9P5WXU1</accession>
<keyword evidence="2" id="KW-1185">Reference proteome</keyword>
<evidence type="ECO:0000313" key="1">
    <source>
        <dbReference type="EMBL" id="KAF9440325.1"/>
    </source>
</evidence>
<protein>
    <submittedName>
        <fullName evidence="1">Uncharacterized protein</fullName>
    </submittedName>
</protein>
<proteinExistence type="predicted"/>
<evidence type="ECO:0000313" key="2">
    <source>
        <dbReference type="Proteomes" id="UP000807342"/>
    </source>
</evidence>
<dbReference type="Proteomes" id="UP000807342">
    <property type="component" value="Unassembled WGS sequence"/>
</dbReference>
<dbReference type="AlphaFoldDB" id="A0A9P5WXU1"/>